<feature type="compositionally biased region" description="Basic and acidic residues" evidence="1">
    <location>
        <begin position="612"/>
        <end position="624"/>
    </location>
</feature>
<evidence type="ECO:0000313" key="3">
    <source>
        <dbReference type="EMBL" id="KAK2723415.1"/>
    </source>
</evidence>
<feature type="compositionally biased region" description="Basic and acidic residues" evidence="1">
    <location>
        <begin position="314"/>
        <end position="323"/>
    </location>
</feature>
<dbReference type="AlphaFoldDB" id="A0AA88I3P2"/>
<gene>
    <name evidence="3" type="ORF">QYM36_001924</name>
</gene>
<comment type="caution">
    <text evidence="3">The sequence shown here is derived from an EMBL/GenBank/DDBJ whole genome shotgun (WGS) entry which is preliminary data.</text>
</comment>
<dbReference type="Proteomes" id="UP001187531">
    <property type="component" value="Unassembled WGS sequence"/>
</dbReference>
<evidence type="ECO:0000313" key="4">
    <source>
        <dbReference type="Proteomes" id="UP001187531"/>
    </source>
</evidence>
<feature type="compositionally biased region" description="Polar residues" evidence="1">
    <location>
        <begin position="501"/>
        <end position="510"/>
    </location>
</feature>
<feature type="compositionally biased region" description="Basic and acidic residues" evidence="1">
    <location>
        <begin position="487"/>
        <end position="500"/>
    </location>
</feature>
<feature type="region of interest" description="Disordered" evidence="1">
    <location>
        <begin position="487"/>
        <end position="558"/>
    </location>
</feature>
<feature type="compositionally biased region" description="Polar residues" evidence="1">
    <location>
        <begin position="625"/>
        <end position="634"/>
    </location>
</feature>
<feature type="compositionally biased region" description="Basic and acidic residues" evidence="1">
    <location>
        <begin position="795"/>
        <end position="805"/>
    </location>
</feature>
<feature type="compositionally biased region" description="Basic and acidic residues" evidence="1">
    <location>
        <begin position="284"/>
        <end position="306"/>
    </location>
</feature>
<reference evidence="3" key="1">
    <citation type="submission" date="2023-07" db="EMBL/GenBank/DDBJ databases">
        <title>Chromosome-level genome assembly of Artemia franciscana.</title>
        <authorList>
            <person name="Jo E."/>
        </authorList>
    </citation>
    <scope>NUCLEOTIDE SEQUENCE</scope>
    <source>
        <tissue evidence="3">Whole body</tissue>
    </source>
</reference>
<dbReference type="EMBL" id="JAVRJZ010000004">
    <property type="protein sequence ID" value="KAK2723415.1"/>
    <property type="molecule type" value="Genomic_DNA"/>
</dbReference>
<feature type="region of interest" description="Disordered" evidence="1">
    <location>
        <begin position="251"/>
        <end position="414"/>
    </location>
</feature>
<dbReference type="Pfam" id="PF12901">
    <property type="entry name" value="SUZ-C"/>
    <property type="match status" value="2"/>
</dbReference>
<feature type="domain" description="SUZ-C" evidence="2">
    <location>
        <begin position="546"/>
        <end position="609"/>
    </location>
</feature>
<name>A0AA88I3P2_ARTSF</name>
<proteinExistence type="predicted"/>
<evidence type="ECO:0000256" key="1">
    <source>
        <dbReference type="SAM" id="MobiDB-lite"/>
    </source>
</evidence>
<sequence>MHSKQSIMSTQVLSKAENLEKGNDVWCPAGEKRVVAKRVNIFKSTKVSKLGPEAAKLNLKDNNSGDMDKKVIIFPKIKKMAGSRQIHPFEKLDKEIATIAKMLSMFYRSPEAKKKFKLRKEIVDSIRQTSSLVEKLKKYQSQTGKRDLDGILSSFYFQVAKLSSTVANLEKEMNKVQQVECISTKNLFQSEQTLIGSEKVDNIPKLTAGSDLNFNIRIGNILRTLSTLRDSQAVEVNKLISDIERLKNNMSKEKQIEAPETENSDEAKKINHGNSNLNKKKLNCTRDHNLNENSNKDETQKEKEGLHLSQNKTEPIEENKASQDQKAPSDNWLQRGAKLSSRKEPSSSGEQEKSGSTSNSKRRRRNVSAKTRQNSIQGSSSDSWWRRGSKPSSEKDPPSSGIKGTGANTSDAESHVKIDAVAEEDSLTEKPVVDNQDKVAVTNVYVPPCRRGANYIKEEPYTGPRVIVIRQPRGPDGTKGFKKEYFQNFHETRDGIDDRSTSSGQNSVGCISSKPSSEKDPPSSGIKGTGANTSDAESHVKIDAVAEEDSLTEKPVVDNQDKVAVTNVYVPPCRRGANYIKEEPYTGPRVIVIRQPRGPDGTKGFKKEYFQNFHETRDGIDDRSTSSGQNSVGCISSKPSSEKDPPSSGIKDAGANTSDTENHVKIDAVTEEDSLMEKSVVENQDEVIDDRSTSPGRNSAGCISSKPSSEKDPPSSGIKDAGANTSDTENQVKIDPVTEEDSLMEKSVVENQDEVIDDRSTLPGRNSIGCISSEPSSEKDPPSCGIKDAGANTSDETRDGIDDRSTSPGRNSVGCISSN</sequence>
<protein>
    <recommendedName>
        <fullName evidence="2">SUZ-C domain-containing protein</fullName>
    </recommendedName>
</protein>
<keyword evidence="4" id="KW-1185">Reference proteome</keyword>
<feature type="domain" description="SUZ-C" evidence="2">
    <location>
        <begin position="422"/>
        <end position="485"/>
    </location>
</feature>
<feature type="compositionally biased region" description="Polar residues" evidence="1">
    <location>
        <begin position="806"/>
        <end position="819"/>
    </location>
</feature>
<feature type="compositionally biased region" description="Polar residues" evidence="1">
    <location>
        <begin position="368"/>
        <end position="377"/>
    </location>
</feature>
<dbReference type="InterPro" id="IPR024642">
    <property type="entry name" value="SUZ-C"/>
</dbReference>
<evidence type="ECO:0000259" key="2">
    <source>
        <dbReference type="PROSITE" id="PS51938"/>
    </source>
</evidence>
<feature type="region of interest" description="Disordered" evidence="1">
    <location>
        <begin position="612"/>
        <end position="819"/>
    </location>
</feature>
<feature type="compositionally biased region" description="Basic and acidic residues" evidence="1">
    <location>
        <begin position="341"/>
        <end position="353"/>
    </location>
</feature>
<dbReference type="PROSITE" id="PS51938">
    <property type="entry name" value="SUZ_C"/>
    <property type="match status" value="2"/>
</dbReference>
<organism evidence="3 4">
    <name type="scientific">Artemia franciscana</name>
    <name type="common">Brine shrimp</name>
    <name type="synonym">Artemia sanfranciscana</name>
    <dbReference type="NCBI Taxonomy" id="6661"/>
    <lineage>
        <taxon>Eukaryota</taxon>
        <taxon>Metazoa</taxon>
        <taxon>Ecdysozoa</taxon>
        <taxon>Arthropoda</taxon>
        <taxon>Crustacea</taxon>
        <taxon>Branchiopoda</taxon>
        <taxon>Anostraca</taxon>
        <taxon>Artemiidae</taxon>
        <taxon>Artemia</taxon>
    </lineage>
</organism>
<accession>A0AA88I3P2</accession>